<proteinExistence type="predicted"/>
<reference evidence="3" key="3">
    <citation type="journal article" date="2005" name="Nature">
        <title>The map-based sequence of the rice genome.</title>
        <authorList>
            <consortium name="International rice genome sequencing project (IRGSP)"/>
            <person name="Matsumoto T."/>
            <person name="Wu J."/>
            <person name="Kanamori H."/>
            <person name="Katayose Y."/>
            <person name="Fujisawa M."/>
            <person name="Namiki N."/>
            <person name="Mizuno H."/>
            <person name="Yamamoto K."/>
            <person name="Antonio B.A."/>
            <person name="Baba T."/>
            <person name="Sakata K."/>
            <person name="Nagamura Y."/>
            <person name="Aoki H."/>
            <person name="Arikawa K."/>
            <person name="Arita K."/>
            <person name="Bito T."/>
            <person name="Chiden Y."/>
            <person name="Fujitsuka N."/>
            <person name="Fukunaka R."/>
            <person name="Hamada M."/>
            <person name="Harada C."/>
            <person name="Hayashi A."/>
            <person name="Hijishita S."/>
            <person name="Honda M."/>
            <person name="Hosokawa S."/>
            <person name="Ichikawa Y."/>
            <person name="Idonuma A."/>
            <person name="Iijima M."/>
            <person name="Ikeda M."/>
            <person name="Ikeno M."/>
            <person name="Ito K."/>
            <person name="Ito S."/>
            <person name="Ito T."/>
            <person name="Ito Y."/>
            <person name="Ito Y."/>
            <person name="Iwabuchi A."/>
            <person name="Kamiya K."/>
            <person name="Karasawa W."/>
            <person name="Kurita K."/>
            <person name="Katagiri S."/>
            <person name="Kikuta A."/>
            <person name="Kobayashi H."/>
            <person name="Kobayashi N."/>
            <person name="Machita K."/>
            <person name="Maehara T."/>
            <person name="Masukawa M."/>
            <person name="Mizubayashi T."/>
            <person name="Mukai Y."/>
            <person name="Nagasaki H."/>
            <person name="Nagata Y."/>
            <person name="Naito S."/>
            <person name="Nakashima M."/>
            <person name="Nakama Y."/>
            <person name="Nakamichi Y."/>
            <person name="Nakamura M."/>
            <person name="Meguro A."/>
            <person name="Negishi M."/>
            <person name="Ohta I."/>
            <person name="Ohta T."/>
            <person name="Okamoto M."/>
            <person name="Ono N."/>
            <person name="Saji S."/>
            <person name="Sakaguchi M."/>
            <person name="Sakai K."/>
            <person name="Shibata M."/>
            <person name="Shimokawa T."/>
            <person name="Song J."/>
            <person name="Takazaki Y."/>
            <person name="Terasawa K."/>
            <person name="Tsugane M."/>
            <person name="Tsuji K."/>
            <person name="Ueda S."/>
            <person name="Waki K."/>
            <person name="Yamagata H."/>
            <person name="Yamamoto M."/>
            <person name="Yamamoto S."/>
            <person name="Yamane H."/>
            <person name="Yoshiki S."/>
            <person name="Yoshihara R."/>
            <person name="Yukawa K."/>
            <person name="Zhong H."/>
            <person name="Yano M."/>
            <person name="Yuan Q."/>
            <person name="Ouyang S."/>
            <person name="Liu J."/>
            <person name="Jones K.M."/>
            <person name="Gansberger K."/>
            <person name="Moffat K."/>
            <person name="Hill J."/>
            <person name="Bera J."/>
            <person name="Fadrosh D."/>
            <person name="Jin S."/>
            <person name="Johri S."/>
            <person name="Kim M."/>
            <person name="Overton L."/>
            <person name="Reardon M."/>
            <person name="Tsitrin T."/>
            <person name="Vuong H."/>
            <person name="Weaver B."/>
            <person name="Ciecko A."/>
            <person name="Tallon L."/>
            <person name="Jackson J."/>
            <person name="Pai G."/>
            <person name="Aken S.V."/>
            <person name="Utterback T."/>
            <person name="Reidmuller S."/>
            <person name="Feldblyum T."/>
            <person name="Hsiao J."/>
            <person name="Zismann V."/>
            <person name="Iobst S."/>
            <person name="de Vazeille A.R."/>
            <person name="Buell C.R."/>
            <person name="Ying K."/>
            <person name="Li Y."/>
            <person name="Lu T."/>
            <person name="Huang Y."/>
            <person name="Zhao Q."/>
            <person name="Feng Q."/>
            <person name="Zhang L."/>
            <person name="Zhu J."/>
            <person name="Weng Q."/>
            <person name="Mu J."/>
            <person name="Lu Y."/>
            <person name="Fan D."/>
            <person name="Liu Y."/>
            <person name="Guan J."/>
            <person name="Zhang Y."/>
            <person name="Yu S."/>
            <person name="Liu X."/>
            <person name="Zhang Y."/>
            <person name="Hong G."/>
            <person name="Han B."/>
            <person name="Choisne N."/>
            <person name="Demange N."/>
            <person name="Orjeda G."/>
            <person name="Samain S."/>
            <person name="Cattolico L."/>
            <person name="Pelletier E."/>
            <person name="Couloux A."/>
            <person name="Segurens B."/>
            <person name="Wincker P."/>
            <person name="D'Hont A."/>
            <person name="Scarpelli C."/>
            <person name="Weissenbach J."/>
            <person name="Salanoubat M."/>
            <person name="Quetier F."/>
            <person name="Yu Y."/>
            <person name="Kim H.R."/>
            <person name="Rambo T."/>
            <person name="Currie J."/>
            <person name="Collura K."/>
            <person name="Luo M."/>
            <person name="Yang T."/>
            <person name="Ammiraju J.S.S."/>
            <person name="Engler F."/>
            <person name="Soderlund C."/>
            <person name="Wing R.A."/>
            <person name="Palmer L.E."/>
            <person name="de la Bastide M."/>
            <person name="Spiegel L."/>
            <person name="Nascimento L."/>
            <person name="Zutavern T."/>
            <person name="O'Shaughnessy A."/>
            <person name="Dike S."/>
            <person name="Dedhia N."/>
            <person name="Preston R."/>
            <person name="Balija V."/>
            <person name="McCombie W.R."/>
            <person name="Chow T."/>
            <person name="Chen H."/>
            <person name="Chung M."/>
            <person name="Chen C."/>
            <person name="Shaw J."/>
            <person name="Wu H."/>
            <person name="Hsiao K."/>
            <person name="Chao Y."/>
            <person name="Chu M."/>
            <person name="Cheng C."/>
            <person name="Hour A."/>
            <person name="Lee P."/>
            <person name="Lin S."/>
            <person name="Lin Y."/>
            <person name="Liou J."/>
            <person name="Liu S."/>
            <person name="Hsing Y."/>
            <person name="Raghuvanshi S."/>
            <person name="Mohanty A."/>
            <person name="Bharti A.K."/>
            <person name="Gaur A."/>
            <person name="Gupta V."/>
            <person name="Kumar D."/>
            <person name="Ravi V."/>
            <person name="Vij S."/>
            <person name="Kapur A."/>
            <person name="Khurana P."/>
            <person name="Khurana P."/>
            <person name="Khurana J.P."/>
            <person name="Tyagi A.K."/>
            <person name="Gaikwad K."/>
            <person name="Singh A."/>
            <person name="Dalal V."/>
            <person name="Srivastava S."/>
            <person name="Dixit A."/>
            <person name="Pal A.K."/>
            <person name="Ghazi I.A."/>
            <person name="Yadav M."/>
            <person name="Pandit A."/>
            <person name="Bhargava A."/>
            <person name="Sureshbabu K."/>
            <person name="Batra K."/>
            <person name="Sharma T.R."/>
            <person name="Mohapatra T."/>
            <person name="Singh N.K."/>
            <person name="Messing J."/>
            <person name="Nelson A.B."/>
            <person name="Fuks G."/>
            <person name="Kavchok S."/>
            <person name="Keizer G."/>
            <person name="Linton E."/>
            <person name="Llaca V."/>
            <person name="Song R."/>
            <person name="Tanyolac B."/>
            <person name="Young S."/>
            <person name="Ho-Il K."/>
            <person name="Hahn J.H."/>
            <person name="Sangsakoo G."/>
            <person name="Vanavichit A."/>
            <person name="de Mattos Luiz.A.T."/>
            <person name="Zimmer P.D."/>
            <person name="Malone G."/>
            <person name="Dellagostin O."/>
            <person name="de Oliveira A.C."/>
            <person name="Bevan M."/>
            <person name="Bancroft I."/>
            <person name="Minx P."/>
            <person name="Cordum H."/>
            <person name="Wilson R."/>
            <person name="Cheng Z."/>
            <person name="Jin W."/>
            <person name="Jiang J."/>
            <person name="Leong S.A."/>
            <person name="Iwama H."/>
            <person name="Gojobori T."/>
            <person name="Itoh T."/>
            <person name="Niimura Y."/>
            <person name="Fujii Y."/>
            <person name="Habara T."/>
            <person name="Sakai H."/>
            <person name="Sato Y."/>
            <person name="Wilson G."/>
            <person name="Kumar K."/>
            <person name="McCouch S."/>
            <person name="Juretic N."/>
            <person name="Hoen D."/>
            <person name="Wright S."/>
            <person name="Bruskiewich R."/>
            <person name="Bureau T."/>
            <person name="Miyao A."/>
            <person name="Hirochika H."/>
            <person name="Nishikawa T."/>
            <person name="Kadowaki K."/>
            <person name="Sugiura M."/>
            <person name="Burr B."/>
            <person name="Sasaki T."/>
        </authorList>
    </citation>
    <scope>NUCLEOTIDE SEQUENCE [LARGE SCALE GENOMIC DNA]</scope>
    <source>
        <strain evidence="3">cv. Nipponbare</strain>
    </source>
</reference>
<evidence type="ECO:0000313" key="1">
    <source>
        <dbReference type="EMBL" id="BAD16856.1"/>
    </source>
</evidence>
<dbReference type="AlphaFoldDB" id="Q6ZHF9"/>
<reference evidence="3" key="4">
    <citation type="journal article" date="2008" name="Nucleic Acids Res.">
        <title>The rice annotation project database (RAP-DB): 2008 update.</title>
        <authorList>
            <consortium name="The rice annotation project (RAP)"/>
        </authorList>
    </citation>
    <scope>GENOME REANNOTATION</scope>
    <source>
        <strain evidence="3">cv. Nipponbare</strain>
    </source>
</reference>
<name>Q6ZHF9_ORYSJ</name>
<sequence length="79" mass="8761">MVMPIRMPRWPELMATPGGVGPEIVCSHKPACRVIRFGHFWFPRVEAKGRQILRAGLPDATAMTCGVSCSDRCTEGSRF</sequence>
<dbReference type="EMBL" id="AP004058">
    <property type="protein sequence ID" value="BAD16856.1"/>
    <property type="molecule type" value="Genomic_DNA"/>
</dbReference>
<reference evidence="1" key="1">
    <citation type="submission" date="2001-08" db="EMBL/GenBank/DDBJ databases">
        <title>Oryza sativa nipponbare(GA3) genomic DNA, chromosome 2, BAC clone:OJ1353_F08.</title>
        <authorList>
            <person name="Sasaki T."/>
            <person name="Matsumoto T."/>
            <person name="Yamamoto K."/>
        </authorList>
    </citation>
    <scope>NUCLEOTIDE SEQUENCE</scope>
</reference>
<organism evidence="2 3">
    <name type="scientific">Oryza sativa subsp. japonica</name>
    <name type="common">Rice</name>
    <dbReference type="NCBI Taxonomy" id="39947"/>
    <lineage>
        <taxon>Eukaryota</taxon>
        <taxon>Viridiplantae</taxon>
        <taxon>Streptophyta</taxon>
        <taxon>Embryophyta</taxon>
        <taxon>Tracheophyta</taxon>
        <taxon>Spermatophyta</taxon>
        <taxon>Magnoliopsida</taxon>
        <taxon>Liliopsida</taxon>
        <taxon>Poales</taxon>
        <taxon>Poaceae</taxon>
        <taxon>BOP clade</taxon>
        <taxon>Oryzoideae</taxon>
        <taxon>Oryzeae</taxon>
        <taxon>Oryzinae</taxon>
        <taxon>Oryza</taxon>
        <taxon>Oryza sativa</taxon>
    </lineage>
</organism>
<evidence type="ECO:0000313" key="2">
    <source>
        <dbReference type="EMBL" id="BAD16861.1"/>
    </source>
</evidence>
<gene>
    <name evidence="1" type="ORF">OJ1353_F08.22</name>
    <name evidence="2" type="ORF">OJ1611_C08.8</name>
</gene>
<reference evidence="2" key="2">
    <citation type="submission" date="2001-08" db="EMBL/GenBank/DDBJ databases">
        <title>Oryza sativa nipponbare(GA3) genomic DNA, chromosome 2, BAC clone:OJ1611_C08.</title>
        <authorList>
            <person name="Sasaki T."/>
            <person name="Matsumoto T."/>
            <person name="Yamamoto K."/>
        </authorList>
    </citation>
    <scope>NUCLEOTIDE SEQUENCE</scope>
</reference>
<dbReference type="EMBL" id="AP004068">
    <property type="protein sequence ID" value="BAD16861.1"/>
    <property type="molecule type" value="Genomic_DNA"/>
</dbReference>
<evidence type="ECO:0000313" key="3">
    <source>
        <dbReference type="Proteomes" id="UP000000763"/>
    </source>
</evidence>
<dbReference type="Proteomes" id="UP000000763">
    <property type="component" value="Chromosome 2"/>
</dbReference>
<accession>Q6ZHF9</accession>
<protein>
    <submittedName>
        <fullName evidence="2">Uncharacterized protein</fullName>
    </submittedName>
</protein>